<evidence type="ECO:0000313" key="2">
    <source>
        <dbReference type="Proteomes" id="UP000479938"/>
    </source>
</evidence>
<name>A0A6J4G9I3_9FLAO</name>
<organism evidence="1 2">
    <name type="scientific">Flavobacterium bizetiae</name>
    <dbReference type="NCBI Taxonomy" id="2704140"/>
    <lineage>
        <taxon>Bacteria</taxon>
        <taxon>Pseudomonadati</taxon>
        <taxon>Bacteroidota</taxon>
        <taxon>Flavobacteriia</taxon>
        <taxon>Flavobacteriales</taxon>
        <taxon>Flavobacteriaceae</taxon>
        <taxon>Flavobacterium</taxon>
    </lineage>
</organism>
<proteinExistence type="predicted"/>
<reference evidence="1 2" key="1">
    <citation type="submission" date="2020-02" db="EMBL/GenBank/DDBJ databases">
        <authorList>
            <person name="Criscuolo A."/>
        </authorList>
    </citation>
    <scope>NUCLEOTIDE SEQUENCE [LARGE SCALE GENOMIC DNA]</scope>
    <source>
        <strain evidence="1">CIP105534</strain>
    </source>
</reference>
<keyword evidence="2" id="KW-1185">Reference proteome</keyword>
<dbReference type="Pfam" id="PF21983">
    <property type="entry name" value="NikA-like"/>
    <property type="match status" value="1"/>
</dbReference>
<dbReference type="EMBL" id="CADCSU010000025">
    <property type="protein sequence ID" value="CAA9194670.1"/>
    <property type="molecule type" value="Genomic_DNA"/>
</dbReference>
<dbReference type="Proteomes" id="UP000479938">
    <property type="component" value="Unassembled WGS sequence"/>
</dbReference>
<dbReference type="AlphaFoldDB" id="A0A6J4G9I3"/>
<protein>
    <submittedName>
        <fullName evidence="1">Uncharacterized protein</fullName>
    </submittedName>
</protein>
<sequence>MMRKEKSNRNRNVTVRFTMQEYSQLKGKFTVSTCRGLSEFIRKHLFNKPIVTTYRNRSLDDLMEETIVLNNELNAIGKNINQIAKNINTADSCFEIKQELSILDLEKKILFSKIEEIRNHNQKIAEQWLQL</sequence>
<accession>A0A6J4G9I3</accession>
<gene>
    <name evidence="1" type="ORF">FLA105534_00260</name>
</gene>
<evidence type="ECO:0000313" key="1">
    <source>
        <dbReference type="EMBL" id="CAA9194670.1"/>
    </source>
</evidence>
<dbReference type="InterPro" id="IPR053842">
    <property type="entry name" value="NikA-like"/>
</dbReference>